<gene>
    <name evidence="2" type="ORF">M6B38_289645</name>
</gene>
<sequence>MLKEGHGRCNFFEWYTGPPLNFERKNDCEGENKRPQSNLHVEGPKSPLIVDWGNIKERTRFRSDEMVAPVVIAARREQGAESVGSGFSPLNWQTADQDTTSDETLVPASPPLSTRRKLDFDEAISGLTPNVCRASPLSDSAAFEPSPSFKDGFVETVVPASVPQPPGEPREFRHSMRGLGSSTTDMPSPHVSVDID</sequence>
<name>A0AAX6HW71_IRIPA</name>
<proteinExistence type="predicted"/>
<protein>
    <submittedName>
        <fullName evidence="2">Uncharacterized protein</fullName>
    </submittedName>
</protein>
<evidence type="ECO:0000256" key="1">
    <source>
        <dbReference type="SAM" id="MobiDB-lite"/>
    </source>
</evidence>
<reference evidence="2" key="1">
    <citation type="journal article" date="2023" name="GigaByte">
        <title>Genome assembly of the bearded iris, Iris pallida Lam.</title>
        <authorList>
            <person name="Bruccoleri R.E."/>
            <person name="Oakeley E.J."/>
            <person name="Faust A.M.E."/>
            <person name="Altorfer M."/>
            <person name="Dessus-Babus S."/>
            <person name="Burckhardt D."/>
            <person name="Oertli M."/>
            <person name="Naumann U."/>
            <person name="Petersen F."/>
            <person name="Wong J."/>
        </authorList>
    </citation>
    <scope>NUCLEOTIDE SEQUENCE</scope>
    <source>
        <strain evidence="2">GSM-AAB239-AS_SAM_17_03QT</strain>
    </source>
</reference>
<evidence type="ECO:0000313" key="2">
    <source>
        <dbReference type="EMBL" id="KAJ6845296.1"/>
    </source>
</evidence>
<feature type="region of interest" description="Disordered" evidence="1">
    <location>
        <begin position="160"/>
        <end position="196"/>
    </location>
</feature>
<dbReference type="EMBL" id="JANAVB010006389">
    <property type="protein sequence ID" value="KAJ6845296.1"/>
    <property type="molecule type" value="Genomic_DNA"/>
</dbReference>
<dbReference type="AlphaFoldDB" id="A0AAX6HW71"/>
<dbReference type="Proteomes" id="UP001140949">
    <property type="component" value="Unassembled WGS sequence"/>
</dbReference>
<accession>A0AAX6HW71</accession>
<evidence type="ECO:0000313" key="3">
    <source>
        <dbReference type="Proteomes" id="UP001140949"/>
    </source>
</evidence>
<reference evidence="2" key="2">
    <citation type="submission" date="2023-04" db="EMBL/GenBank/DDBJ databases">
        <authorList>
            <person name="Bruccoleri R.E."/>
            <person name="Oakeley E.J."/>
            <person name="Faust A.-M."/>
            <person name="Dessus-Babus S."/>
            <person name="Altorfer M."/>
            <person name="Burckhardt D."/>
            <person name="Oertli M."/>
            <person name="Naumann U."/>
            <person name="Petersen F."/>
            <person name="Wong J."/>
        </authorList>
    </citation>
    <scope>NUCLEOTIDE SEQUENCE</scope>
    <source>
        <strain evidence="2">GSM-AAB239-AS_SAM_17_03QT</strain>
        <tissue evidence="2">Leaf</tissue>
    </source>
</reference>
<comment type="caution">
    <text evidence="2">The sequence shown here is derived from an EMBL/GenBank/DDBJ whole genome shotgun (WGS) entry which is preliminary data.</text>
</comment>
<organism evidence="2 3">
    <name type="scientific">Iris pallida</name>
    <name type="common">Sweet iris</name>
    <dbReference type="NCBI Taxonomy" id="29817"/>
    <lineage>
        <taxon>Eukaryota</taxon>
        <taxon>Viridiplantae</taxon>
        <taxon>Streptophyta</taxon>
        <taxon>Embryophyta</taxon>
        <taxon>Tracheophyta</taxon>
        <taxon>Spermatophyta</taxon>
        <taxon>Magnoliopsida</taxon>
        <taxon>Liliopsida</taxon>
        <taxon>Asparagales</taxon>
        <taxon>Iridaceae</taxon>
        <taxon>Iridoideae</taxon>
        <taxon>Irideae</taxon>
        <taxon>Iris</taxon>
    </lineage>
</organism>
<keyword evidence="3" id="KW-1185">Reference proteome</keyword>